<dbReference type="PROSITE" id="PS50088">
    <property type="entry name" value="ANK_REPEAT"/>
    <property type="match status" value="11"/>
</dbReference>
<feature type="repeat" description="ANK" evidence="3">
    <location>
        <begin position="1337"/>
        <end position="1369"/>
    </location>
</feature>
<evidence type="ECO:0000256" key="1">
    <source>
        <dbReference type="ARBA" id="ARBA00022737"/>
    </source>
</evidence>
<dbReference type="PANTHER" id="PTHR24198:SF165">
    <property type="entry name" value="ANKYRIN REPEAT-CONTAINING PROTEIN-RELATED"/>
    <property type="match status" value="1"/>
</dbReference>
<dbReference type="InterPro" id="IPR027417">
    <property type="entry name" value="P-loop_NTPase"/>
</dbReference>
<dbReference type="SUPFAM" id="SSF52540">
    <property type="entry name" value="P-loop containing nucleoside triphosphate hydrolases"/>
    <property type="match status" value="1"/>
</dbReference>
<evidence type="ECO:0000259" key="4">
    <source>
        <dbReference type="Pfam" id="PF05729"/>
    </source>
</evidence>
<feature type="repeat" description="ANK" evidence="3">
    <location>
        <begin position="1205"/>
        <end position="1237"/>
    </location>
</feature>
<dbReference type="PRINTS" id="PR01415">
    <property type="entry name" value="ANKYRIN"/>
</dbReference>
<gene>
    <name evidence="5" type="ORF">GEV33_003704</name>
</gene>
<feature type="repeat" description="ANK" evidence="3">
    <location>
        <begin position="1436"/>
        <end position="1468"/>
    </location>
</feature>
<proteinExistence type="predicted"/>
<feature type="repeat" description="ANK" evidence="3">
    <location>
        <begin position="1370"/>
        <end position="1402"/>
    </location>
</feature>
<feature type="repeat" description="ANK" evidence="3">
    <location>
        <begin position="1403"/>
        <end position="1435"/>
    </location>
</feature>
<dbReference type="Gene3D" id="1.25.40.20">
    <property type="entry name" value="Ankyrin repeat-containing domain"/>
    <property type="match status" value="5"/>
</dbReference>
<feature type="repeat" description="ANK" evidence="3">
    <location>
        <begin position="1503"/>
        <end position="1532"/>
    </location>
</feature>
<name>A0A8J6HRN3_TENMO</name>
<protein>
    <recommendedName>
        <fullName evidence="4">NACHT domain-containing protein</fullName>
    </recommendedName>
</protein>
<organism evidence="5 6">
    <name type="scientific">Tenebrio molitor</name>
    <name type="common">Yellow mealworm beetle</name>
    <dbReference type="NCBI Taxonomy" id="7067"/>
    <lineage>
        <taxon>Eukaryota</taxon>
        <taxon>Metazoa</taxon>
        <taxon>Ecdysozoa</taxon>
        <taxon>Arthropoda</taxon>
        <taxon>Hexapoda</taxon>
        <taxon>Insecta</taxon>
        <taxon>Pterygota</taxon>
        <taxon>Neoptera</taxon>
        <taxon>Endopterygota</taxon>
        <taxon>Coleoptera</taxon>
        <taxon>Polyphaga</taxon>
        <taxon>Cucujiformia</taxon>
        <taxon>Tenebrionidae</taxon>
        <taxon>Tenebrio</taxon>
    </lineage>
</organism>
<sequence length="1532" mass="176714">MAGRKEFAKGVINLGYEYEKLVPAYLSLKLLEDSSIKNFTLNVNPSGYRKFDDLTVNITSHDGTNERFLLQLKHRQLGRDQIEARSELNREKKSFNIFEYRTEFERLEPEVQNNYKFILFTNATFRNFQAVKNYRTELCKTSFKADVFNTDNIYQFQHSKVDFQIEFYKKFYLFSAQKNVHQLIEAIDRIFRESFHSDSNTATCYIDFFGNLRMGNYLNTEISRDEIILKLTTLLLPNHIIRTRLREERDEKIQQLEKAIQQFDVTLIQDIDQDFVRNKWCYLNTQVDSVEDWARNNKLLQSQCKLNNGDTNLLYYLMTKLVFVNVTTNCEDVVYKVVNLCRSSEKFQIKFVLIGKEIKDKFVLIWKKTEDQSFRKWKLFENLSQLQSSQRLYYDMATSFKISLQGRNAENLATLNNKFDLHLDALITPDVLFQMLEGDLVVGTPIEKLSEYYIPRILRKAAFSYKYLGDICAQTTVIVECSGQSETFKNLLNVELANLKILDSDSYQQNPSKYKKSTVVLTDKKIAQHNHPIIYLQLIQDNKLVWSDNKINEEDLNISNQKVKAIFGSPGIGKTIMMKRFANTCPLKYWVVMVPLTQHSSFLKNKPSTVEVLKHFLDSDKTIDQQVLNYFQRFKQILFLFDGLDELDNKNITIVINVVKRLIDEGYQILIFGRTYLKEMLVTELQIYSVYEIEDLKKEHMKEYIHQHLKGKQIETKNIELIAGKILENNTEEIDSIILKVPLFLFIVLEIVSGFKNLDNSEAIPSVSEMYPRFIEGRLQHNLEKEKYDYADKSNNVIDVFKRYYLREYQIAALKSCLDPNMLERLNVSPDTFFVKLIKDRRDFLGLITKISTPDTFVFRHHTFAEYFVALWLSENIEKLSHEERRFIFDQKYNRVRYFFDTELAENCPLHQAVLKQNVSEVEKLAPKYLNQEDRKGRTALHLASSLGQKYSNSEDIEVRNNQNAESTKSTKILKCLLSMEQVDPLQKDKLFEWNSFQYADASLCLLALEELLSKNREFTVKDLTNYRNVIILCNHCVCFGCINILSTLIKFQGLSNLDRLSKPFLHIAIEYGQNKVVQLLLDHNADLFRPCFKGQTALHEAVMWGHLDILKTLLDANIKTDYAGSAFSQCDINKKDDKGNTPLQIGAELGYFDIVKLLIERGAQVNTTDNLGKTPLHKAACTRNRNIVEYLINNGADPNIQDNEGLTVLQKAVRMGQLEVVKCLIEKNININAVDRAKRTALHHAAFKGLKDFVEYLVTKGIDIMATNEDGKTALEIAENGKQEDIVEYLRNAEKNTKRLSSESSEELSLHELAKIGNVKKIRQMKVINIEARDQENNTILHIASYYGHENLVEYLLGKGANTDAINNDGRIPLHLASQLGHVKVVKRLLNKGHKSTARDKWGFTPLSRAAYKGHKEVVKLLLDAGFSANSQDDHKHTPLHGAAHQGHIDVIDLLISKGANVEPASEQKKTCLHEAAKSGMAETVRHLVKLFKNIINNATSDGETALHIAAIFGHLPVIQELVWAKADILQ</sequence>
<feature type="repeat" description="ANK" evidence="3">
    <location>
        <begin position="1172"/>
        <end position="1204"/>
    </location>
</feature>
<evidence type="ECO:0000256" key="2">
    <source>
        <dbReference type="ARBA" id="ARBA00023043"/>
    </source>
</evidence>
<dbReference type="Pfam" id="PF05729">
    <property type="entry name" value="NACHT"/>
    <property type="match status" value="1"/>
</dbReference>
<evidence type="ECO:0000256" key="3">
    <source>
        <dbReference type="PROSITE-ProRule" id="PRU00023"/>
    </source>
</evidence>
<keyword evidence="6" id="KW-1185">Reference proteome</keyword>
<accession>A0A8J6HRN3</accession>
<dbReference type="EMBL" id="JABDTM020015633">
    <property type="protein sequence ID" value="KAH0819087.1"/>
    <property type="molecule type" value="Genomic_DNA"/>
</dbReference>
<evidence type="ECO:0000313" key="6">
    <source>
        <dbReference type="Proteomes" id="UP000719412"/>
    </source>
</evidence>
<reference evidence="5" key="2">
    <citation type="submission" date="2021-08" db="EMBL/GenBank/DDBJ databases">
        <authorList>
            <person name="Eriksson T."/>
        </authorList>
    </citation>
    <scope>NUCLEOTIDE SEQUENCE</scope>
    <source>
        <strain evidence="5">Stoneville</strain>
        <tissue evidence="5">Whole head</tissue>
    </source>
</reference>
<dbReference type="Pfam" id="PF12796">
    <property type="entry name" value="Ank_2"/>
    <property type="match status" value="5"/>
</dbReference>
<feature type="repeat" description="ANK" evidence="3">
    <location>
        <begin position="1139"/>
        <end position="1171"/>
    </location>
</feature>
<dbReference type="PANTHER" id="PTHR24198">
    <property type="entry name" value="ANKYRIN REPEAT AND PROTEIN KINASE DOMAIN-CONTAINING PROTEIN"/>
    <property type="match status" value="1"/>
</dbReference>
<dbReference type="SMART" id="SM00248">
    <property type="entry name" value="ANK"/>
    <property type="match status" value="14"/>
</dbReference>
<dbReference type="PROSITE" id="PS50297">
    <property type="entry name" value="ANK_REP_REGION"/>
    <property type="match status" value="11"/>
</dbReference>
<feature type="repeat" description="ANK" evidence="3">
    <location>
        <begin position="1066"/>
        <end position="1088"/>
    </location>
</feature>
<feature type="domain" description="NACHT" evidence="4">
    <location>
        <begin position="565"/>
        <end position="710"/>
    </location>
</feature>
<feature type="repeat" description="ANK" evidence="3">
    <location>
        <begin position="1094"/>
        <end position="1126"/>
    </location>
</feature>
<keyword evidence="2 3" id="KW-0040">ANK repeat</keyword>
<reference evidence="5" key="1">
    <citation type="journal article" date="2020" name="J Insects Food Feed">
        <title>The yellow mealworm (Tenebrio molitor) genome: a resource for the emerging insects as food and feed industry.</title>
        <authorList>
            <person name="Eriksson T."/>
            <person name="Andere A."/>
            <person name="Kelstrup H."/>
            <person name="Emery V."/>
            <person name="Picard C."/>
        </authorList>
    </citation>
    <scope>NUCLEOTIDE SEQUENCE</scope>
    <source>
        <strain evidence="5">Stoneville</strain>
        <tissue evidence="5">Whole head</tissue>
    </source>
</reference>
<keyword evidence="1" id="KW-0677">Repeat</keyword>
<dbReference type="InterPro" id="IPR036770">
    <property type="entry name" value="Ankyrin_rpt-contain_sf"/>
</dbReference>
<comment type="caution">
    <text evidence="5">The sequence shown here is derived from an EMBL/GenBank/DDBJ whole genome shotgun (WGS) entry which is preliminary data.</text>
</comment>
<dbReference type="Pfam" id="PF13637">
    <property type="entry name" value="Ank_4"/>
    <property type="match status" value="1"/>
</dbReference>
<feature type="repeat" description="ANK" evidence="3">
    <location>
        <begin position="1238"/>
        <end position="1270"/>
    </location>
</feature>
<dbReference type="InterPro" id="IPR007111">
    <property type="entry name" value="NACHT_NTPase"/>
</dbReference>
<dbReference type="Proteomes" id="UP000719412">
    <property type="component" value="Unassembled WGS sequence"/>
</dbReference>
<dbReference type="InterPro" id="IPR002110">
    <property type="entry name" value="Ankyrin_rpt"/>
</dbReference>
<evidence type="ECO:0000313" key="5">
    <source>
        <dbReference type="EMBL" id="KAH0819087.1"/>
    </source>
</evidence>
<dbReference type="SUPFAM" id="SSF48403">
    <property type="entry name" value="Ankyrin repeat"/>
    <property type="match status" value="3"/>
</dbReference>
<dbReference type="Gene3D" id="3.40.50.300">
    <property type="entry name" value="P-loop containing nucleotide triphosphate hydrolases"/>
    <property type="match status" value="1"/>
</dbReference>